<dbReference type="AlphaFoldDB" id="A0A9W8KVQ1"/>
<dbReference type="Proteomes" id="UP001151518">
    <property type="component" value="Unassembled WGS sequence"/>
</dbReference>
<name>A0A9W8KVQ1_9FUNG</name>
<organism evidence="1 2">
    <name type="scientific">Coemansia spiralis</name>
    <dbReference type="NCBI Taxonomy" id="417178"/>
    <lineage>
        <taxon>Eukaryota</taxon>
        <taxon>Fungi</taxon>
        <taxon>Fungi incertae sedis</taxon>
        <taxon>Zoopagomycota</taxon>
        <taxon>Kickxellomycotina</taxon>
        <taxon>Kickxellomycetes</taxon>
        <taxon>Kickxellales</taxon>
        <taxon>Kickxellaceae</taxon>
        <taxon>Coemansia</taxon>
    </lineage>
</organism>
<evidence type="ECO:0000313" key="2">
    <source>
        <dbReference type="Proteomes" id="UP001151518"/>
    </source>
</evidence>
<gene>
    <name evidence="1" type="ORF">GGI25_004324</name>
</gene>
<evidence type="ECO:0000313" key="1">
    <source>
        <dbReference type="EMBL" id="KAJ2674585.1"/>
    </source>
</evidence>
<accession>A0A9W8KVQ1</accession>
<reference evidence="1" key="1">
    <citation type="submission" date="2022-07" db="EMBL/GenBank/DDBJ databases">
        <title>Phylogenomic reconstructions and comparative analyses of Kickxellomycotina fungi.</title>
        <authorList>
            <person name="Reynolds N.K."/>
            <person name="Stajich J.E."/>
            <person name="Barry K."/>
            <person name="Grigoriev I.V."/>
            <person name="Crous P."/>
            <person name="Smith M.E."/>
        </authorList>
    </citation>
    <scope>NUCLEOTIDE SEQUENCE</scope>
    <source>
        <strain evidence="1">NRRL 3115</strain>
    </source>
</reference>
<protein>
    <submittedName>
        <fullName evidence="1">Uncharacterized protein</fullName>
    </submittedName>
</protein>
<dbReference type="OrthoDB" id="5599065at2759"/>
<sequence>MAKHLNPTQTIASYIKRLFGIKSRETPVLSEADRMDLALAIAEQYVLVSQECPNTDTATLYSQNTHKPRRSRASSVFNIMALRPRTDTETICEEDEIEARTVLVAARENPLCC</sequence>
<proteinExistence type="predicted"/>
<dbReference type="EMBL" id="JANBTW010000056">
    <property type="protein sequence ID" value="KAJ2674585.1"/>
    <property type="molecule type" value="Genomic_DNA"/>
</dbReference>
<comment type="caution">
    <text evidence="1">The sequence shown here is derived from an EMBL/GenBank/DDBJ whole genome shotgun (WGS) entry which is preliminary data.</text>
</comment>